<name>A0ABS9V213_9BACT</name>
<dbReference type="PANTHER" id="PTHR12147:SF56">
    <property type="entry name" value="AMINOPEPTIDASE YDR415C-RELATED"/>
    <property type="match status" value="1"/>
</dbReference>
<feature type="chain" id="PRO_5047370956" evidence="7">
    <location>
        <begin position="22"/>
        <end position="495"/>
    </location>
</feature>
<dbReference type="InterPro" id="IPR045175">
    <property type="entry name" value="M28_fam"/>
</dbReference>
<keyword evidence="10" id="KW-1185">Reference proteome</keyword>
<keyword evidence="2" id="KW-0645">Protease</keyword>
<dbReference type="InterPro" id="IPR046450">
    <property type="entry name" value="PA_dom_sf"/>
</dbReference>
<keyword evidence="1" id="KW-0031">Aminopeptidase</keyword>
<feature type="signal peptide" evidence="7">
    <location>
        <begin position="1"/>
        <end position="21"/>
    </location>
</feature>
<keyword evidence="5" id="KW-0378">Hydrolase</keyword>
<protein>
    <submittedName>
        <fullName evidence="9">M28 family peptidase</fullName>
    </submittedName>
</protein>
<evidence type="ECO:0000256" key="4">
    <source>
        <dbReference type="ARBA" id="ARBA00022729"/>
    </source>
</evidence>
<dbReference type="InterPro" id="IPR007484">
    <property type="entry name" value="Peptidase_M28"/>
</dbReference>
<feature type="domain" description="Peptidase M28" evidence="8">
    <location>
        <begin position="257"/>
        <end position="454"/>
    </location>
</feature>
<evidence type="ECO:0000313" key="9">
    <source>
        <dbReference type="EMBL" id="MCH7410398.1"/>
    </source>
</evidence>
<keyword evidence="4 7" id="KW-0732">Signal</keyword>
<dbReference type="SUPFAM" id="SSF52025">
    <property type="entry name" value="PA domain"/>
    <property type="match status" value="1"/>
</dbReference>
<gene>
    <name evidence="9" type="ORF">MM239_13405</name>
</gene>
<accession>A0ABS9V213</accession>
<evidence type="ECO:0000256" key="6">
    <source>
        <dbReference type="ARBA" id="ARBA00022833"/>
    </source>
</evidence>
<reference evidence="9" key="1">
    <citation type="submission" date="2022-03" db="EMBL/GenBank/DDBJ databases">
        <title>De novo assembled genomes of Belliella spp. (Cyclobacteriaceae) strains.</title>
        <authorList>
            <person name="Szabo A."/>
            <person name="Korponai K."/>
            <person name="Felfoldi T."/>
        </authorList>
    </citation>
    <scope>NUCLEOTIDE SEQUENCE</scope>
    <source>
        <strain evidence="9">DSM 111904</strain>
    </source>
</reference>
<keyword evidence="6" id="KW-0862">Zinc</keyword>
<keyword evidence="3" id="KW-0479">Metal-binding</keyword>
<evidence type="ECO:0000256" key="3">
    <source>
        <dbReference type="ARBA" id="ARBA00022723"/>
    </source>
</evidence>
<dbReference type="RefSeq" id="WP_241348766.1">
    <property type="nucleotide sequence ID" value="NZ_JAKZGP010000036.1"/>
</dbReference>
<evidence type="ECO:0000256" key="7">
    <source>
        <dbReference type="SAM" id="SignalP"/>
    </source>
</evidence>
<dbReference type="Pfam" id="PF04389">
    <property type="entry name" value="Peptidase_M28"/>
    <property type="match status" value="1"/>
</dbReference>
<dbReference type="Gene3D" id="3.40.630.10">
    <property type="entry name" value="Zn peptidases"/>
    <property type="match status" value="1"/>
</dbReference>
<evidence type="ECO:0000256" key="5">
    <source>
        <dbReference type="ARBA" id="ARBA00022801"/>
    </source>
</evidence>
<evidence type="ECO:0000256" key="1">
    <source>
        <dbReference type="ARBA" id="ARBA00022438"/>
    </source>
</evidence>
<proteinExistence type="predicted"/>
<dbReference type="EMBL" id="JAKZGP010000036">
    <property type="protein sequence ID" value="MCH7410398.1"/>
    <property type="molecule type" value="Genomic_DNA"/>
</dbReference>
<dbReference type="PANTHER" id="PTHR12147">
    <property type="entry name" value="METALLOPEPTIDASE M28 FAMILY MEMBER"/>
    <property type="match status" value="1"/>
</dbReference>
<comment type="caution">
    <text evidence="9">The sequence shown here is derived from an EMBL/GenBank/DDBJ whole genome shotgun (WGS) entry which is preliminary data.</text>
</comment>
<sequence length="495" mass="54261">MKRKNLVLGMCLLLTSPYAFAQGGKAAIEANFDEKESLSHFRYLASDELMGRDPIRPEIDAAARFIAEQFWKYGAKEIEDANGFYQHIPFRLSAPPKKGEITLGDVKFEQGEDLLVLDGPAINGEHELVVIGHGLEADYAGKNVEGKIVVTNVGAPDRLSPSDLFAVGREKLALAQANGAVGIIEMYNIPSVPWNLIARSLNRTQLTIDQSKGATTIPYIWLKDLSNTHINAIGKGQVKSASLEVVGKVNKDIIGKNVVAIIEGTDPKLKDEYVMLSAHYDHIGVGTPNAEGDSIYNGARDNAVGTVAVINAARYFAENPPKRSILLCAWTAEEKGLLGSRYFSDNPLISLDKIIYNLNIDNGGYNDTSIITVIGFGRTSVDPLIADATAQFGLETTADPSPEQGLYDRSDNVNFARKGIPSPTFSLGFTAFDDEINKYYHQPGDEVDNFDLDYAIKYWKSYLLTAEKIANNPERPVWKTGDKYEEAAKALYGNN</sequence>
<dbReference type="Proteomes" id="UP001165489">
    <property type="component" value="Unassembled WGS sequence"/>
</dbReference>
<organism evidence="9 10">
    <name type="scientific">Belliella filtrata</name>
    <dbReference type="NCBI Taxonomy" id="2923435"/>
    <lineage>
        <taxon>Bacteria</taxon>
        <taxon>Pseudomonadati</taxon>
        <taxon>Bacteroidota</taxon>
        <taxon>Cytophagia</taxon>
        <taxon>Cytophagales</taxon>
        <taxon>Cyclobacteriaceae</taxon>
        <taxon>Belliella</taxon>
    </lineage>
</organism>
<dbReference type="SUPFAM" id="SSF53187">
    <property type="entry name" value="Zn-dependent exopeptidases"/>
    <property type="match status" value="1"/>
</dbReference>
<evidence type="ECO:0000259" key="8">
    <source>
        <dbReference type="Pfam" id="PF04389"/>
    </source>
</evidence>
<evidence type="ECO:0000313" key="10">
    <source>
        <dbReference type="Proteomes" id="UP001165489"/>
    </source>
</evidence>
<evidence type="ECO:0000256" key="2">
    <source>
        <dbReference type="ARBA" id="ARBA00022670"/>
    </source>
</evidence>
<dbReference type="Gene3D" id="3.50.30.30">
    <property type="match status" value="1"/>
</dbReference>